<gene>
    <name evidence="3" type="ORF">HLQ16_00160</name>
</gene>
<accession>A0A7Y3SSJ7</accession>
<dbReference type="PANTHER" id="PTHR40252:SF2">
    <property type="entry name" value="BLR0328 PROTEIN"/>
    <property type="match status" value="1"/>
</dbReference>
<name>A0A7Y3SSJ7_9CLOT</name>
<protein>
    <recommendedName>
        <fullName evidence="5">Histidine kinase</fullName>
    </recommendedName>
</protein>
<dbReference type="SMART" id="SM01204">
    <property type="entry name" value="FIST_C"/>
    <property type="match status" value="1"/>
</dbReference>
<dbReference type="SMART" id="SM00897">
    <property type="entry name" value="FIST"/>
    <property type="match status" value="1"/>
</dbReference>
<evidence type="ECO:0000313" key="3">
    <source>
        <dbReference type="EMBL" id="NNU74357.1"/>
    </source>
</evidence>
<comment type="caution">
    <text evidence="3">The sequence shown here is derived from an EMBL/GenBank/DDBJ whole genome shotgun (WGS) entry which is preliminary data.</text>
</comment>
<evidence type="ECO:0000259" key="2">
    <source>
        <dbReference type="SMART" id="SM01204"/>
    </source>
</evidence>
<evidence type="ECO:0000259" key="1">
    <source>
        <dbReference type="SMART" id="SM00897"/>
    </source>
</evidence>
<dbReference type="GeneID" id="83592329"/>
<reference evidence="3 4" key="1">
    <citation type="submission" date="2020-05" db="EMBL/GenBank/DDBJ databases">
        <title>Complete genome of Clostridium estertheticum subspecies estertheticum, isolated from Vacuum packed lamb meat from New Zealand imported to Switzerland.</title>
        <authorList>
            <person name="Wambui J."/>
            <person name="Stevens M.J.A."/>
            <person name="Stephan R."/>
        </authorList>
    </citation>
    <scope>NUCLEOTIDE SEQUENCE [LARGE SCALE GENOMIC DNA]</scope>
    <source>
        <strain evidence="3 4">CEST001</strain>
    </source>
</reference>
<dbReference type="RefSeq" id="WP_171295227.1">
    <property type="nucleotide sequence ID" value="NZ_CP077615.1"/>
</dbReference>
<dbReference type="InterPro" id="IPR013702">
    <property type="entry name" value="FIST_domain_N"/>
</dbReference>
<dbReference type="Proteomes" id="UP000531659">
    <property type="component" value="Unassembled WGS sequence"/>
</dbReference>
<evidence type="ECO:0008006" key="5">
    <source>
        <dbReference type="Google" id="ProtNLM"/>
    </source>
</evidence>
<dbReference type="Pfam" id="PF10442">
    <property type="entry name" value="FIST_C"/>
    <property type="match status" value="1"/>
</dbReference>
<dbReference type="EMBL" id="JABEYB010000001">
    <property type="protein sequence ID" value="NNU74357.1"/>
    <property type="molecule type" value="Genomic_DNA"/>
</dbReference>
<proteinExistence type="predicted"/>
<dbReference type="Pfam" id="PF08495">
    <property type="entry name" value="FIST"/>
    <property type="match status" value="1"/>
</dbReference>
<feature type="domain" description="FIST C-domain" evidence="2">
    <location>
        <begin position="219"/>
        <end position="357"/>
    </location>
</feature>
<dbReference type="InterPro" id="IPR019494">
    <property type="entry name" value="FIST_C"/>
</dbReference>
<sequence>MKLEQIKWKTPDDFQIYKKNDDFKVAHLVMIFGSRELISNDNFIDSIKQRYPLAYLIGCSTSGEIYDTEVVDDTLISTAISFESTSIECATEMLNNVEDSYEVGCRLAKKLKKEKLTHVFVISEGLNINGSEFIRGMKAMLPSDISITGGLAGDGILFEKTKVIANCYAKENMISVIGFYGDNIRIGYGSMGGWDSFGPERLITKSKNNILYEMDGKSALELYKTYLGDYAKDLPASALLFPLSIRSKDSNEGVVRSTFGAKYEDNGLMFVGDVPQGYYAKLMKANFDRLVNGAMEAAELSRQSMEDSPQLAILISCVGRKMVLKQRIEEEIEVVRDILGEDCMFTGFYSYGEISPYTQIFRKDGENVYKLGKGCEFHNQTMTITTITEV</sequence>
<evidence type="ECO:0000313" key="4">
    <source>
        <dbReference type="Proteomes" id="UP000531659"/>
    </source>
</evidence>
<feature type="domain" description="FIST" evidence="1">
    <location>
        <begin position="24"/>
        <end position="218"/>
    </location>
</feature>
<dbReference type="PANTHER" id="PTHR40252">
    <property type="entry name" value="BLR0328 PROTEIN"/>
    <property type="match status" value="1"/>
</dbReference>
<dbReference type="AlphaFoldDB" id="A0A7Y3SSJ7"/>
<organism evidence="3 4">
    <name type="scientific">Clostridium estertheticum</name>
    <dbReference type="NCBI Taxonomy" id="238834"/>
    <lineage>
        <taxon>Bacteria</taxon>
        <taxon>Bacillati</taxon>
        <taxon>Bacillota</taxon>
        <taxon>Clostridia</taxon>
        <taxon>Eubacteriales</taxon>
        <taxon>Clostridiaceae</taxon>
        <taxon>Clostridium</taxon>
    </lineage>
</organism>